<dbReference type="Proteomes" id="UP001222325">
    <property type="component" value="Unassembled WGS sequence"/>
</dbReference>
<protein>
    <submittedName>
        <fullName evidence="2">Uncharacterized protein</fullName>
    </submittedName>
</protein>
<evidence type="ECO:0000256" key="1">
    <source>
        <dbReference type="SAM" id="MobiDB-lite"/>
    </source>
</evidence>
<name>A0AAD6U5E9_9AGAR</name>
<sequence length="463" mass="49672">MTVEIHSLESLKVPAVWPAHISRICDLLKLPLPSWCPDGPYSVSPDVPTPSEASTNPNSKNIFANSSLRDFYEVASHTVATVKSAMSHPGPRFAWPFVRGLARVLVAGVCSRNAMTLSHAPFVRPRIIPPDDRFDGIAEMLACHVVQGFRGSLILDDEKSSASFARNHSSTASSQKSGSRADANQGNHPNETSTRDSDSAGRSPRGSISSDISSDISTVESDSDEILDSQSSPSIDVSLNGHIFQGSGKHSYALLPFLCIADAQNILELMASVACQRFVWGISEPAIGFLSSPSGAGMELVLSWVDSSTRVVHIAHDIGQRPGPGIGYFDFSNLTSTLRFSQFILNLSPSFSAVARDALRSCANNRLYWRSDNPELGNIESCTHRVEQWVSDVQQSCGPLAFPSAPSQPSSVSSRRYPTKSVRSKPGGSDSLDVPAGEESALSSQTGKSRLSSSSIYKRASAC</sequence>
<accession>A0AAD6U5E9</accession>
<proteinExistence type="predicted"/>
<feature type="compositionally biased region" description="Low complexity" evidence="1">
    <location>
        <begin position="403"/>
        <end position="414"/>
    </location>
</feature>
<comment type="caution">
    <text evidence="2">The sequence shown here is derived from an EMBL/GenBank/DDBJ whole genome shotgun (WGS) entry which is preliminary data.</text>
</comment>
<feature type="region of interest" description="Disordered" evidence="1">
    <location>
        <begin position="401"/>
        <end position="463"/>
    </location>
</feature>
<evidence type="ECO:0000313" key="2">
    <source>
        <dbReference type="EMBL" id="KAJ7085443.1"/>
    </source>
</evidence>
<dbReference type="AlphaFoldDB" id="A0AAD6U5E9"/>
<organism evidence="2 3">
    <name type="scientific">Mycena belliarum</name>
    <dbReference type="NCBI Taxonomy" id="1033014"/>
    <lineage>
        <taxon>Eukaryota</taxon>
        <taxon>Fungi</taxon>
        <taxon>Dikarya</taxon>
        <taxon>Basidiomycota</taxon>
        <taxon>Agaricomycotina</taxon>
        <taxon>Agaricomycetes</taxon>
        <taxon>Agaricomycetidae</taxon>
        <taxon>Agaricales</taxon>
        <taxon>Marasmiineae</taxon>
        <taxon>Mycenaceae</taxon>
        <taxon>Mycena</taxon>
    </lineage>
</organism>
<feature type="compositionally biased region" description="Low complexity" evidence="1">
    <location>
        <begin position="207"/>
        <end position="220"/>
    </location>
</feature>
<feature type="compositionally biased region" description="Polar residues" evidence="1">
    <location>
        <begin position="165"/>
        <end position="192"/>
    </location>
</feature>
<gene>
    <name evidence="2" type="ORF">B0H15DRAFT_376188</name>
</gene>
<feature type="region of interest" description="Disordered" evidence="1">
    <location>
        <begin position="165"/>
        <end position="232"/>
    </location>
</feature>
<dbReference type="EMBL" id="JARJCN010000034">
    <property type="protein sequence ID" value="KAJ7085443.1"/>
    <property type="molecule type" value="Genomic_DNA"/>
</dbReference>
<feature type="compositionally biased region" description="Polar residues" evidence="1">
    <location>
        <begin position="441"/>
        <end position="456"/>
    </location>
</feature>
<keyword evidence="3" id="KW-1185">Reference proteome</keyword>
<evidence type="ECO:0000313" key="3">
    <source>
        <dbReference type="Proteomes" id="UP001222325"/>
    </source>
</evidence>
<reference evidence="2" key="1">
    <citation type="submission" date="2023-03" db="EMBL/GenBank/DDBJ databases">
        <title>Massive genome expansion in bonnet fungi (Mycena s.s.) driven by repeated elements and novel gene families across ecological guilds.</title>
        <authorList>
            <consortium name="Lawrence Berkeley National Laboratory"/>
            <person name="Harder C.B."/>
            <person name="Miyauchi S."/>
            <person name="Viragh M."/>
            <person name="Kuo A."/>
            <person name="Thoen E."/>
            <person name="Andreopoulos B."/>
            <person name="Lu D."/>
            <person name="Skrede I."/>
            <person name="Drula E."/>
            <person name="Henrissat B."/>
            <person name="Morin E."/>
            <person name="Kohler A."/>
            <person name="Barry K."/>
            <person name="LaButti K."/>
            <person name="Morin E."/>
            <person name="Salamov A."/>
            <person name="Lipzen A."/>
            <person name="Mereny Z."/>
            <person name="Hegedus B."/>
            <person name="Baldrian P."/>
            <person name="Stursova M."/>
            <person name="Weitz H."/>
            <person name="Taylor A."/>
            <person name="Grigoriev I.V."/>
            <person name="Nagy L.G."/>
            <person name="Martin F."/>
            <person name="Kauserud H."/>
        </authorList>
    </citation>
    <scope>NUCLEOTIDE SEQUENCE</scope>
    <source>
        <strain evidence="2">CBHHK173m</strain>
    </source>
</reference>